<dbReference type="EMBL" id="KN819343">
    <property type="protein sequence ID" value="KIJ14452.1"/>
    <property type="molecule type" value="Genomic_DNA"/>
</dbReference>
<reference evidence="2" key="2">
    <citation type="submission" date="2015-01" db="EMBL/GenBank/DDBJ databases">
        <title>Evolutionary Origins and Diversification of the Mycorrhizal Mutualists.</title>
        <authorList>
            <consortium name="DOE Joint Genome Institute"/>
            <consortium name="Mycorrhizal Genomics Consortium"/>
            <person name="Kohler A."/>
            <person name="Kuo A."/>
            <person name="Nagy L.G."/>
            <person name="Floudas D."/>
            <person name="Copeland A."/>
            <person name="Barry K.W."/>
            <person name="Cichocki N."/>
            <person name="Veneault-Fourrey C."/>
            <person name="LaButti K."/>
            <person name="Lindquist E.A."/>
            <person name="Lipzen A."/>
            <person name="Lundell T."/>
            <person name="Morin E."/>
            <person name="Murat C."/>
            <person name="Riley R."/>
            <person name="Ohm R."/>
            <person name="Sun H."/>
            <person name="Tunlid A."/>
            <person name="Henrissat B."/>
            <person name="Grigoriev I.V."/>
            <person name="Hibbett D.S."/>
            <person name="Martin F."/>
        </authorList>
    </citation>
    <scope>NUCLEOTIDE SEQUENCE [LARGE SCALE GENOMIC DNA]</scope>
    <source>
        <strain evidence="2">ATCC 200175</strain>
    </source>
</reference>
<name>A0A0C9U4R8_PAXIN</name>
<organism evidence="1 2">
    <name type="scientific">Paxillus involutus ATCC 200175</name>
    <dbReference type="NCBI Taxonomy" id="664439"/>
    <lineage>
        <taxon>Eukaryota</taxon>
        <taxon>Fungi</taxon>
        <taxon>Dikarya</taxon>
        <taxon>Basidiomycota</taxon>
        <taxon>Agaricomycotina</taxon>
        <taxon>Agaricomycetes</taxon>
        <taxon>Agaricomycetidae</taxon>
        <taxon>Boletales</taxon>
        <taxon>Paxilineae</taxon>
        <taxon>Paxillaceae</taxon>
        <taxon>Paxillus</taxon>
    </lineage>
</organism>
<protein>
    <submittedName>
        <fullName evidence="1">Uncharacterized protein</fullName>
    </submittedName>
</protein>
<sequence>MLASPPPSCSSCSRSSRYEVPSFSSSRSSIRAQNLAVGVRRSVAEVLETPKSLCTRFAIWLENRTALEHERVLGAVERDGSRFLNLARSTLAYEDALKGFVRHSASDVTYGELGAHARTLRDFAELLDSKILAGSLSLELEQAIFRDGDLFFKLAACCLDFEQALGGSGSHSG</sequence>
<gene>
    <name evidence="1" type="ORF">PAXINDRAFT_169817</name>
</gene>
<accession>A0A0C9U4R8</accession>
<dbReference type="Proteomes" id="UP000053647">
    <property type="component" value="Unassembled WGS sequence"/>
</dbReference>
<reference evidence="1 2" key="1">
    <citation type="submission" date="2014-06" db="EMBL/GenBank/DDBJ databases">
        <authorList>
            <consortium name="DOE Joint Genome Institute"/>
            <person name="Kuo A."/>
            <person name="Kohler A."/>
            <person name="Nagy L.G."/>
            <person name="Floudas D."/>
            <person name="Copeland A."/>
            <person name="Barry K.W."/>
            <person name="Cichocki N."/>
            <person name="Veneault-Fourrey C."/>
            <person name="LaButti K."/>
            <person name="Lindquist E.A."/>
            <person name="Lipzen A."/>
            <person name="Lundell T."/>
            <person name="Morin E."/>
            <person name="Murat C."/>
            <person name="Sun H."/>
            <person name="Tunlid A."/>
            <person name="Henrissat B."/>
            <person name="Grigoriev I.V."/>
            <person name="Hibbett D.S."/>
            <person name="Martin F."/>
            <person name="Nordberg H.P."/>
            <person name="Cantor M.N."/>
            <person name="Hua S.X."/>
        </authorList>
    </citation>
    <scope>NUCLEOTIDE SEQUENCE [LARGE SCALE GENOMIC DNA]</scope>
    <source>
        <strain evidence="1 2">ATCC 200175</strain>
    </source>
</reference>
<evidence type="ECO:0000313" key="1">
    <source>
        <dbReference type="EMBL" id="KIJ14452.1"/>
    </source>
</evidence>
<evidence type="ECO:0000313" key="2">
    <source>
        <dbReference type="Proteomes" id="UP000053647"/>
    </source>
</evidence>
<dbReference type="HOGENOM" id="CLU_129976_0_0_1"/>
<proteinExistence type="predicted"/>
<dbReference type="AlphaFoldDB" id="A0A0C9U4R8"/>
<keyword evidence="2" id="KW-1185">Reference proteome</keyword>
<dbReference type="OrthoDB" id="2661189at2759"/>